<name>A0A239FFY1_EKHLU</name>
<dbReference type="EMBL" id="FZPD01000001">
    <property type="protein sequence ID" value="SNS55930.1"/>
    <property type="molecule type" value="Genomic_DNA"/>
</dbReference>
<dbReference type="PANTHER" id="PTHR45947">
    <property type="entry name" value="SULFOQUINOVOSYL TRANSFERASE SQD2"/>
    <property type="match status" value="1"/>
</dbReference>
<dbReference type="Pfam" id="PF00534">
    <property type="entry name" value="Glycos_transf_1"/>
    <property type="match status" value="1"/>
</dbReference>
<proteinExistence type="predicted"/>
<protein>
    <submittedName>
        <fullName evidence="3">Colanic acid biosynthesis glycosyl transferase WcaI</fullName>
    </submittedName>
</protein>
<dbReference type="AlphaFoldDB" id="A0A239FFY1"/>
<reference evidence="3 4" key="1">
    <citation type="submission" date="2017-06" db="EMBL/GenBank/DDBJ databases">
        <authorList>
            <person name="Kim H.J."/>
            <person name="Triplett B.A."/>
        </authorList>
    </citation>
    <scope>NUCLEOTIDE SEQUENCE [LARGE SCALE GENOMIC DNA]</scope>
    <source>
        <strain evidence="3 4">DSM 19307</strain>
    </source>
</reference>
<dbReference type="InterPro" id="IPR050194">
    <property type="entry name" value="Glycosyltransferase_grp1"/>
</dbReference>
<evidence type="ECO:0000313" key="3">
    <source>
        <dbReference type="EMBL" id="SNS55930.1"/>
    </source>
</evidence>
<organism evidence="3 4">
    <name type="scientific">Ekhidna lutea</name>
    <dbReference type="NCBI Taxonomy" id="447679"/>
    <lineage>
        <taxon>Bacteria</taxon>
        <taxon>Pseudomonadati</taxon>
        <taxon>Bacteroidota</taxon>
        <taxon>Cytophagia</taxon>
        <taxon>Cytophagales</taxon>
        <taxon>Reichenbachiellaceae</taxon>
        <taxon>Ekhidna</taxon>
    </lineage>
</organism>
<sequence length="412" mass="47755">MKIIVSSLYFYTDHSGIALYATDFAKYAQEEGHDVKVITGFPFYPNWKKRKEDRRRFFRIDNLGSIKIYRGYTYVPPKPSTLSRLIQEFFMLFFSIINYLRVGKHDLIVVFSTPVSFGFLGVVMKWLYRSKLIINVQDFQVEAASSLKMVKGSFFVDLLKKIEGFSYKHADFVSTISRSMINVLKEKHVPQEKILFWPNWINLNEIDSLKIENGTFRKRYDVCDEDIIIGYAGNIGLKQGLEVMVDLANEFLETPCLRFYIIGEGAGLEGLKDYYQKTQPKNITFLPFLKTIEYKEFLVDSDVIFVSQKKTNKDIYFPSKLLEIMAMSKTILLNADKDSELYKVLKDNNLAYVTDYKDLSALKEATKTLINQPGLKATFGENARSFVTQYDRKNILGKIINQINNEKTNSNR</sequence>
<dbReference type="GO" id="GO:0016758">
    <property type="term" value="F:hexosyltransferase activity"/>
    <property type="evidence" value="ECO:0007669"/>
    <property type="project" value="TreeGrafter"/>
</dbReference>
<feature type="domain" description="Glycosyltransferase subfamily 4-like N-terminal" evidence="2">
    <location>
        <begin position="15"/>
        <end position="204"/>
    </location>
</feature>
<keyword evidence="4" id="KW-1185">Reference proteome</keyword>
<gene>
    <name evidence="3" type="ORF">SAMN05421640_0659</name>
</gene>
<dbReference type="Proteomes" id="UP000198393">
    <property type="component" value="Unassembled WGS sequence"/>
</dbReference>
<evidence type="ECO:0000313" key="4">
    <source>
        <dbReference type="Proteomes" id="UP000198393"/>
    </source>
</evidence>
<evidence type="ECO:0000259" key="2">
    <source>
        <dbReference type="Pfam" id="PF13439"/>
    </source>
</evidence>
<keyword evidence="3" id="KW-0808">Transferase</keyword>
<dbReference type="InterPro" id="IPR028098">
    <property type="entry name" value="Glyco_trans_4-like_N"/>
</dbReference>
<dbReference type="Gene3D" id="3.40.50.2000">
    <property type="entry name" value="Glycogen Phosphorylase B"/>
    <property type="match status" value="2"/>
</dbReference>
<dbReference type="PANTHER" id="PTHR45947:SF3">
    <property type="entry name" value="SULFOQUINOVOSYL TRANSFERASE SQD2"/>
    <property type="match status" value="1"/>
</dbReference>
<dbReference type="SUPFAM" id="SSF53756">
    <property type="entry name" value="UDP-Glycosyltransferase/glycogen phosphorylase"/>
    <property type="match status" value="1"/>
</dbReference>
<accession>A0A239FFY1</accession>
<dbReference type="CDD" id="cd03794">
    <property type="entry name" value="GT4_WbuB-like"/>
    <property type="match status" value="1"/>
</dbReference>
<dbReference type="Pfam" id="PF13439">
    <property type="entry name" value="Glyco_transf_4"/>
    <property type="match status" value="1"/>
</dbReference>
<feature type="domain" description="Glycosyl transferase family 1" evidence="1">
    <location>
        <begin position="217"/>
        <end position="385"/>
    </location>
</feature>
<dbReference type="InterPro" id="IPR001296">
    <property type="entry name" value="Glyco_trans_1"/>
</dbReference>
<dbReference type="OrthoDB" id="9811902at2"/>
<dbReference type="RefSeq" id="WP_089355411.1">
    <property type="nucleotide sequence ID" value="NZ_FZPD01000001.1"/>
</dbReference>
<evidence type="ECO:0000259" key="1">
    <source>
        <dbReference type="Pfam" id="PF00534"/>
    </source>
</evidence>